<proteinExistence type="predicted"/>
<evidence type="ECO:0000313" key="2">
    <source>
        <dbReference type="Proteomes" id="UP000297245"/>
    </source>
</evidence>
<organism evidence="1 2">
    <name type="scientific">Dendrothele bispora (strain CBS 962.96)</name>
    <dbReference type="NCBI Taxonomy" id="1314807"/>
    <lineage>
        <taxon>Eukaryota</taxon>
        <taxon>Fungi</taxon>
        <taxon>Dikarya</taxon>
        <taxon>Basidiomycota</taxon>
        <taxon>Agaricomycotina</taxon>
        <taxon>Agaricomycetes</taxon>
        <taxon>Agaricomycetidae</taxon>
        <taxon>Agaricales</taxon>
        <taxon>Agaricales incertae sedis</taxon>
        <taxon>Dendrothele</taxon>
    </lineage>
</organism>
<dbReference type="EMBL" id="ML180224">
    <property type="protein sequence ID" value="THU78280.1"/>
    <property type="molecule type" value="Genomic_DNA"/>
</dbReference>
<keyword evidence="2" id="KW-1185">Reference proteome</keyword>
<gene>
    <name evidence="1" type="ORF">K435DRAFT_583506</name>
</gene>
<dbReference type="AlphaFoldDB" id="A0A4S8KRH6"/>
<evidence type="ECO:0000313" key="1">
    <source>
        <dbReference type="EMBL" id="THU78280.1"/>
    </source>
</evidence>
<dbReference type="OrthoDB" id="3256058at2759"/>
<reference evidence="1 2" key="1">
    <citation type="journal article" date="2019" name="Nat. Ecol. Evol.">
        <title>Megaphylogeny resolves global patterns of mushroom evolution.</title>
        <authorList>
            <person name="Varga T."/>
            <person name="Krizsan K."/>
            <person name="Foldi C."/>
            <person name="Dima B."/>
            <person name="Sanchez-Garcia M."/>
            <person name="Sanchez-Ramirez S."/>
            <person name="Szollosi G.J."/>
            <person name="Szarkandi J.G."/>
            <person name="Papp V."/>
            <person name="Albert L."/>
            <person name="Andreopoulos W."/>
            <person name="Angelini C."/>
            <person name="Antonin V."/>
            <person name="Barry K.W."/>
            <person name="Bougher N.L."/>
            <person name="Buchanan P."/>
            <person name="Buyck B."/>
            <person name="Bense V."/>
            <person name="Catcheside P."/>
            <person name="Chovatia M."/>
            <person name="Cooper J."/>
            <person name="Damon W."/>
            <person name="Desjardin D."/>
            <person name="Finy P."/>
            <person name="Geml J."/>
            <person name="Haridas S."/>
            <person name="Hughes K."/>
            <person name="Justo A."/>
            <person name="Karasinski D."/>
            <person name="Kautmanova I."/>
            <person name="Kiss B."/>
            <person name="Kocsube S."/>
            <person name="Kotiranta H."/>
            <person name="LaButti K.M."/>
            <person name="Lechner B.E."/>
            <person name="Liimatainen K."/>
            <person name="Lipzen A."/>
            <person name="Lukacs Z."/>
            <person name="Mihaltcheva S."/>
            <person name="Morgado L.N."/>
            <person name="Niskanen T."/>
            <person name="Noordeloos M.E."/>
            <person name="Ohm R.A."/>
            <person name="Ortiz-Santana B."/>
            <person name="Ovrebo C."/>
            <person name="Racz N."/>
            <person name="Riley R."/>
            <person name="Savchenko A."/>
            <person name="Shiryaev A."/>
            <person name="Soop K."/>
            <person name="Spirin V."/>
            <person name="Szebenyi C."/>
            <person name="Tomsovsky M."/>
            <person name="Tulloss R.E."/>
            <person name="Uehling J."/>
            <person name="Grigoriev I.V."/>
            <person name="Vagvolgyi C."/>
            <person name="Papp T."/>
            <person name="Martin F.M."/>
            <person name="Miettinen O."/>
            <person name="Hibbett D.S."/>
            <person name="Nagy L.G."/>
        </authorList>
    </citation>
    <scope>NUCLEOTIDE SEQUENCE [LARGE SCALE GENOMIC DNA]</scope>
    <source>
        <strain evidence="1 2">CBS 962.96</strain>
    </source>
</reference>
<feature type="non-terminal residue" evidence="1">
    <location>
        <position position="125"/>
    </location>
</feature>
<feature type="non-terminal residue" evidence="1">
    <location>
        <position position="1"/>
    </location>
</feature>
<name>A0A4S8KRH6_DENBC</name>
<sequence length="125" mass="14600">RKAMIKLGLPEGDSMYPKLRDEDLRNKDVLDFIELGEGSREDSWLWRTGGLGSMSAEEKTQYDFEVRWFRCRAELERWQEEVEILGEEFRRSIHGFEKMAAVWAEVAETSENLSPGHVAYARKQS</sequence>
<protein>
    <submittedName>
        <fullName evidence="1">Uncharacterized protein</fullName>
    </submittedName>
</protein>
<dbReference type="Proteomes" id="UP000297245">
    <property type="component" value="Unassembled WGS sequence"/>
</dbReference>
<accession>A0A4S8KRH6</accession>